<protein>
    <submittedName>
        <fullName evidence="1">Uncharacterized protein</fullName>
    </submittedName>
</protein>
<dbReference type="Proteomes" id="UP000837857">
    <property type="component" value="Chromosome 7"/>
</dbReference>
<keyword evidence="2" id="KW-1185">Reference proteome</keyword>
<evidence type="ECO:0000313" key="2">
    <source>
        <dbReference type="Proteomes" id="UP000837857"/>
    </source>
</evidence>
<organism evidence="1 2">
    <name type="scientific">Iphiclides podalirius</name>
    <name type="common">scarce swallowtail</name>
    <dbReference type="NCBI Taxonomy" id="110791"/>
    <lineage>
        <taxon>Eukaryota</taxon>
        <taxon>Metazoa</taxon>
        <taxon>Ecdysozoa</taxon>
        <taxon>Arthropoda</taxon>
        <taxon>Hexapoda</taxon>
        <taxon>Insecta</taxon>
        <taxon>Pterygota</taxon>
        <taxon>Neoptera</taxon>
        <taxon>Endopterygota</taxon>
        <taxon>Lepidoptera</taxon>
        <taxon>Glossata</taxon>
        <taxon>Ditrysia</taxon>
        <taxon>Papilionoidea</taxon>
        <taxon>Papilionidae</taxon>
        <taxon>Papilioninae</taxon>
        <taxon>Iphiclides</taxon>
    </lineage>
</organism>
<name>A0ABN8J2I6_9NEOP</name>
<reference evidence="1" key="1">
    <citation type="submission" date="2022-03" db="EMBL/GenBank/DDBJ databases">
        <authorList>
            <person name="Martin H S."/>
        </authorList>
    </citation>
    <scope>NUCLEOTIDE SEQUENCE</scope>
</reference>
<feature type="non-terminal residue" evidence="1">
    <location>
        <position position="136"/>
    </location>
</feature>
<accession>A0ABN8J2I6</accession>
<evidence type="ECO:0000313" key="1">
    <source>
        <dbReference type="EMBL" id="CAH2073023.1"/>
    </source>
</evidence>
<dbReference type="EMBL" id="OW152819">
    <property type="protein sequence ID" value="CAH2073023.1"/>
    <property type="molecule type" value="Genomic_DNA"/>
</dbReference>
<gene>
    <name evidence="1" type="ORF">IPOD504_LOCUS15447</name>
</gene>
<sequence length="136" mass="14620">MVYRSAVGTIDQSSYSRRQLDAASVVPALSSPLSQNDTLSSQHELLLSAEFVVALNSALPRNARLLAGVESLWLRDMRYQLFVPPVRGWRGRICQLPVAISHRGGHLASRECQPGAGQLRGGARAGLAGTAHHAIP</sequence>
<proteinExistence type="predicted"/>